<dbReference type="Proteomes" id="UP001501004">
    <property type="component" value="Unassembled WGS sequence"/>
</dbReference>
<comment type="caution">
    <text evidence="2">The sequence shown here is derived from an EMBL/GenBank/DDBJ whole genome shotgun (WGS) entry which is preliminary data.</text>
</comment>
<dbReference type="CDD" id="cd03784">
    <property type="entry name" value="GT1_Gtf-like"/>
    <property type="match status" value="1"/>
</dbReference>
<evidence type="ECO:0000259" key="1">
    <source>
        <dbReference type="Pfam" id="PF06722"/>
    </source>
</evidence>
<proteinExistence type="predicted"/>
<dbReference type="RefSeq" id="WP_344755177.1">
    <property type="nucleotide sequence ID" value="NZ_BAABAE010000003.1"/>
</dbReference>
<evidence type="ECO:0000313" key="2">
    <source>
        <dbReference type="EMBL" id="GAA3739754.1"/>
    </source>
</evidence>
<keyword evidence="3" id="KW-1185">Reference proteome</keyword>
<dbReference type="SUPFAM" id="SSF53756">
    <property type="entry name" value="UDP-Glycosyltransferase/glycogen phosphorylase"/>
    <property type="match status" value="1"/>
</dbReference>
<dbReference type="EMBL" id="BAABAE010000003">
    <property type="protein sequence ID" value="GAA3739754.1"/>
    <property type="molecule type" value="Genomic_DNA"/>
</dbReference>
<reference evidence="3" key="1">
    <citation type="journal article" date="2019" name="Int. J. Syst. Evol. Microbiol.">
        <title>The Global Catalogue of Microorganisms (GCM) 10K type strain sequencing project: providing services to taxonomists for standard genome sequencing and annotation.</title>
        <authorList>
            <consortium name="The Broad Institute Genomics Platform"/>
            <consortium name="The Broad Institute Genome Sequencing Center for Infectious Disease"/>
            <person name="Wu L."/>
            <person name="Ma J."/>
        </authorList>
    </citation>
    <scope>NUCLEOTIDE SEQUENCE [LARGE SCALE GENOMIC DNA]</scope>
    <source>
        <strain evidence="3">JCM 16949</strain>
    </source>
</reference>
<sequence length="370" mass="39098">MTRTLIVTFNGGGNLPPALGIAAEVARRGGDVRFLGHSQQRAGIEGAGFRFEQFRRGRDYDATLPRRTLDGLLDFTAMVSDRGVSADVLEAAAAEPTDAVVIDCLLYRALADAVAAGLPVVELMHTLYRFNVTNARGPVGMITRLRGVDPVAAIAAPELTLVATRREFDGGDPPPAVRHVGLVWQGTPVAARPRSTPRVLVSFSTTSFPGQLEALQNTVDGLAGLDVEVVVTTGPSIDPTEVRPAANSTIHRYLDHGKLLAETSLVIGHGGHSTVARALSYGIPMLLLPMHPMLDQPAVAQAVADQGAGLVLSRRASPERIRESAETLLADGPHRDAATRLGASIRERDGAAAAVDLVEEFVRTRLASAG</sequence>
<dbReference type="PANTHER" id="PTHR21015:SF22">
    <property type="entry name" value="GLYCOSYLTRANSFERASE"/>
    <property type="match status" value="1"/>
</dbReference>
<protein>
    <recommendedName>
        <fullName evidence="1">Erythromycin biosynthesis protein CIII-like C-terminal domain-containing protein</fullName>
    </recommendedName>
</protein>
<organism evidence="2 3">
    <name type="scientific">Leifsonella bigeumensis</name>
    <dbReference type="NCBI Taxonomy" id="433643"/>
    <lineage>
        <taxon>Bacteria</taxon>
        <taxon>Bacillati</taxon>
        <taxon>Actinomycetota</taxon>
        <taxon>Actinomycetes</taxon>
        <taxon>Micrococcales</taxon>
        <taxon>Microbacteriaceae</taxon>
        <taxon>Leifsonella</taxon>
    </lineage>
</organism>
<feature type="domain" description="Erythromycin biosynthesis protein CIII-like C-terminal" evidence="1">
    <location>
        <begin position="218"/>
        <end position="343"/>
    </location>
</feature>
<evidence type="ECO:0000313" key="3">
    <source>
        <dbReference type="Proteomes" id="UP001501004"/>
    </source>
</evidence>
<gene>
    <name evidence="2" type="ORF">GCM10022239_14230</name>
</gene>
<dbReference type="PANTHER" id="PTHR21015">
    <property type="entry name" value="UDP-N-ACETYLGLUCOSAMINE--N-ACETYLMURAMYL-(PENTAPEPTIDE) PYROPHOSPHORYL-UNDECAPRENOL N-ACETYLGLUCOSAMINE TRANSFERASE 1"/>
    <property type="match status" value="1"/>
</dbReference>
<dbReference type="InterPro" id="IPR010610">
    <property type="entry name" value="EryCIII-like_C"/>
</dbReference>
<name>A0ABP7FIU2_9MICO</name>
<accession>A0ABP7FIU2</accession>
<dbReference type="Gene3D" id="3.40.50.2000">
    <property type="entry name" value="Glycogen Phosphorylase B"/>
    <property type="match status" value="2"/>
</dbReference>
<dbReference type="InterPro" id="IPR002213">
    <property type="entry name" value="UDP_glucos_trans"/>
</dbReference>
<dbReference type="Pfam" id="PF06722">
    <property type="entry name" value="EryCIII-like_C"/>
    <property type="match status" value="1"/>
</dbReference>